<feature type="region of interest" description="Disordered" evidence="1">
    <location>
        <begin position="96"/>
        <end position="120"/>
    </location>
</feature>
<dbReference type="Proteomes" id="UP001596409">
    <property type="component" value="Unassembled WGS sequence"/>
</dbReference>
<dbReference type="EMBL" id="JBHSYM010000030">
    <property type="protein sequence ID" value="MFC7013227.1"/>
    <property type="molecule type" value="Genomic_DNA"/>
</dbReference>
<evidence type="ECO:0000256" key="1">
    <source>
        <dbReference type="SAM" id="MobiDB-lite"/>
    </source>
</evidence>
<evidence type="ECO:0000313" key="3">
    <source>
        <dbReference type="Proteomes" id="UP001596409"/>
    </source>
</evidence>
<name>A0ABW2E364_9ACTN</name>
<dbReference type="RefSeq" id="WP_189869471.1">
    <property type="nucleotide sequence ID" value="NZ_BMWA01000004.1"/>
</dbReference>
<sequence length="120" mass="13344">MAEGDSVANRGIRVRLDDTATESDIGALRKWLEREKPLDELVRAGELRIHEQRRTDETGSPMGAGMDIVMVLTGAAASTVFQEVLDRVKRAVTAWRDNRREVENGESPGARVEPVNTDDR</sequence>
<accession>A0ABW2E364</accession>
<gene>
    <name evidence="2" type="ORF">ACFQMH_16205</name>
</gene>
<organism evidence="2 3">
    <name type="scientific">Streptomyces viridiviolaceus</name>
    <dbReference type="NCBI Taxonomy" id="68282"/>
    <lineage>
        <taxon>Bacteria</taxon>
        <taxon>Bacillati</taxon>
        <taxon>Actinomycetota</taxon>
        <taxon>Actinomycetes</taxon>
        <taxon>Kitasatosporales</taxon>
        <taxon>Streptomycetaceae</taxon>
        <taxon>Streptomyces</taxon>
    </lineage>
</organism>
<protein>
    <recommendedName>
        <fullName evidence="4">HPF/RaiA family ribosome-associated protein</fullName>
    </recommendedName>
</protein>
<keyword evidence="3" id="KW-1185">Reference proteome</keyword>
<comment type="caution">
    <text evidence="2">The sequence shown here is derived from an EMBL/GenBank/DDBJ whole genome shotgun (WGS) entry which is preliminary data.</text>
</comment>
<reference evidence="3" key="1">
    <citation type="journal article" date="2019" name="Int. J. Syst. Evol. Microbiol.">
        <title>The Global Catalogue of Microorganisms (GCM) 10K type strain sequencing project: providing services to taxonomists for standard genome sequencing and annotation.</title>
        <authorList>
            <consortium name="The Broad Institute Genomics Platform"/>
            <consortium name="The Broad Institute Genome Sequencing Center for Infectious Disease"/>
            <person name="Wu L."/>
            <person name="Ma J."/>
        </authorList>
    </citation>
    <scope>NUCLEOTIDE SEQUENCE [LARGE SCALE GENOMIC DNA]</scope>
    <source>
        <strain evidence="3">JCM 4855</strain>
    </source>
</reference>
<proteinExistence type="predicted"/>
<evidence type="ECO:0000313" key="2">
    <source>
        <dbReference type="EMBL" id="MFC7013227.1"/>
    </source>
</evidence>
<evidence type="ECO:0008006" key="4">
    <source>
        <dbReference type="Google" id="ProtNLM"/>
    </source>
</evidence>